<sequence>MSPESVASKEKRTKNVRNKYWNHGALNKLNCSRPSTRSCKDAGKKIAVLESKKKAETVKPHQDEVLQNTIQSPIRVDFQIATEVRQQQKWPQTSKMPHSVDSLSMLESLPMDLLVKILCYLHHDQLRAVFHVCQRVREAVILARQIHFNYATPDRSRQKMLRAKSLVPLEHLPFTCKGNGKGMSMSSPRTPKAPRHGPCPPRLHMTDMRQISAVLFHESTLPRRRIPPPGLPRPVLKAVGSTRVLLHEDELCQAVAHNKLL</sequence>
<dbReference type="InterPro" id="IPR045286">
    <property type="entry name" value="FBS1-like"/>
</dbReference>
<dbReference type="SUPFAM" id="SSF81383">
    <property type="entry name" value="F-box domain"/>
    <property type="match status" value="1"/>
</dbReference>
<name>A0AAQ3KCH0_9LILI</name>
<dbReference type="InterPro" id="IPR036047">
    <property type="entry name" value="F-box-like_dom_sf"/>
</dbReference>
<organism evidence="2 3">
    <name type="scientific">Canna indica</name>
    <name type="common">Indian-shot</name>
    <dbReference type="NCBI Taxonomy" id="4628"/>
    <lineage>
        <taxon>Eukaryota</taxon>
        <taxon>Viridiplantae</taxon>
        <taxon>Streptophyta</taxon>
        <taxon>Embryophyta</taxon>
        <taxon>Tracheophyta</taxon>
        <taxon>Spermatophyta</taxon>
        <taxon>Magnoliopsida</taxon>
        <taxon>Liliopsida</taxon>
        <taxon>Zingiberales</taxon>
        <taxon>Cannaceae</taxon>
        <taxon>Canna</taxon>
    </lineage>
</organism>
<protein>
    <recommendedName>
        <fullName evidence="1">F-box domain-containing protein</fullName>
    </recommendedName>
</protein>
<evidence type="ECO:0000313" key="3">
    <source>
        <dbReference type="Proteomes" id="UP001327560"/>
    </source>
</evidence>
<dbReference type="Proteomes" id="UP001327560">
    <property type="component" value="Chromosome 4"/>
</dbReference>
<dbReference type="PANTHER" id="PTHR34049">
    <property type="entry name" value="F-BOX PROTEIN SKIP27"/>
    <property type="match status" value="1"/>
</dbReference>
<dbReference type="CDD" id="cd09917">
    <property type="entry name" value="F-box_SF"/>
    <property type="match status" value="1"/>
</dbReference>
<proteinExistence type="predicted"/>
<keyword evidence="3" id="KW-1185">Reference proteome</keyword>
<dbReference type="InterPro" id="IPR001810">
    <property type="entry name" value="F-box_dom"/>
</dbReference>
<dbReference type="EMBL" id="CP136893">
    <property type="protein sequence ID" value="WOL05907.1"/>
    <property type="molecule type" value="Genomic_DNA"/>
</dbReference>
<reference evidence="2 3" key="1">
    <citation type="submission" date="2023-10" db="EMBL/GenBank/DDBJ databases">
        <title>Chromosome-scale genome assembly provides insights into flower coloration mechanisms of Canna indica.</title>
        <authorList>
            <person name="Li C."/>
        </authorList>
    </citation>
    <scope>NUCLEOTIDE SEQUENCE [LARGE SCALE GENOMIC DNA]</scope>
    <source>
        <tissue evidence="2">Flower</tissue>
    </source>
</reference>
<feature type="domain" description="F-box" evidence="1">
    <location>
        <begin position="103"/>
        <end position="151"/>
    </location>
</feature>
<gene>
    <name evidence="2" type="ORF">Cni_G14638</name>
</gene>
<evidence type="ECO:0000313" key="2">
    <source>
        <dbReference type="EMBL" id="WOL05907.1"/>
    </source>
</evidence>
<dbReference type="AlphaFoldDB" id="A0AAQ3KCH0"/>
<evidence type="ECO:0000259" key="1">
    <source>
        <dbReference type="PROSITE" id="PS50181"/>
    </source>
</evidence>
<accession>A0AAQ3KCH0</accession>
<dbReference type="PROSITE" id="PS50181">
    <property type="entry name" value="FBOX"/>
    <property type="match status" value="1"/>
</dbReference>
<dbReference type="PANTHER" id="PTHR34049:SF2">
    <property type="entry name" value="F-BOX DOMAIN CONTAINING PROTEIN, EXPRESSED"/>
    <property type="match status" value="1"/>
</dbReference>